<accession>A0A8T4L347</accession>
<keyword evidence="1" id="KW-0472">Membrane</keyword>
<sequence>MKNHGQTSIEMLVIAMFVLGLTAYFTTLTYSDNNDTHALLVAKTRLLEKINGQDKTFVLVNIQLDRSAPGQLIINASTVPATLKKTGAGNPGDTTIPVNDIETEIKIRTGDTIVQINLN</sequence>
<proteinExistence type="predicted"/>
<dbReference type="AlphaFoldDB" id="A0A8T4L347"/>
<comment type="caution">
    <text evidence="2">The sequence shown here is derived from an EMBL/GenBank/DDBJ whole genome shotgun (WGS) entry which is preliminary data.</text>
</comment>
<keyword evidence="1" id="KW-0812">Transmembrane</keyword>
<evidence type="ECO:0000313" key="2">
    <source>
        <dbReference type="EMBL" id="MBS3061201.1"/>
    </source>
</evidence>
<name>A0A8T4L347_9ARCH</name>
<protein>
    <submittedName>
        <fullName evidence="2">Uncharacterized protein</fullName>
    </submittedName>
</protein>
<reference evidence="2" key="2">
    <citation type="submission" date="2021-05" db="EMBL/GenBank/DDBJ databases">
        <title>Protein family content uncovers lineage relationships and bacterial pathway maintenance mechanisms in DPANN archaea.</title>
        <authorList>
            <person name="Castelle C.J."/>
            <person name="Meheust R."/>
            <person name="Jaffe A.L."/>
            <person name="Seitz K."/>
            <person name="Gong X."/>
            <person name="Baker B.J."/>
            <person name="Banfield J.F."/>
        </authorList>
    </citation>
    <scope>NUCLEOTIDE SEQUENCE</scope>
    <source>
        <strain evidence="2">RIFCSPLOWO2_01_FULL_AR10_48_17</strain>
    </source>
</reference>
<dbReference type="Proteomes" id="UP000675968">
    <property type="component" value="Unassembled WGS sequence"/>
</dbReference>
<reference evidence="2" key="1">
    <citation type="submission" date="2021-03" db="EMBL/GenBank/DDBJ databases">
        <authorList>
            <person name="Jaffe A."/>
        </authorList>
    </citation>
    <scope>NUCLEOTIDE SEQUENCE</scope>
    <source>
        <strain evidence="2">RIFCSPLOWO2_01_FULL_AR10_48_17</strain>
    </source>
</reference>
<evidence type="ECO:0000256" key="1">
    <source>
        <dbReference type="SAM" id="Phobius"/>
    </source>
</evidence>
<gene>
    <name evidence="2" type="ORF">J4215_01300</name>
</gene>
<feature type="transmembrane region" description="Helical" evidence="1">
    <location>
        <begin position="12"/>
        <end position="30"/>
    </location>
</feature>
<keyword evidence="1" id="KW-1133">Transmembrane helix</keyword>
<dbReference type="EMBL" id="JAGVWC010000008">
    <property type="protein sequence ID" value="MBS3061201.1"/>
    <property type="molecule type" value="Genomic_DNA"/>
</dbReference>
<organism evidence="2 3">
    <name type="scientific">Candidatus Iainarchaeum sp</name>
    <dbReference type="NCBI Taxonomy" id="3101447"/>
    <lineage>
        <taxon>Archaea</taxon>
        <taxon>Candidatus Iainarchaeota</taxon>
        <taxon>Candidatus Iainarchaeia</taxon>
        <taxon>Candidatus Iainarchaeales</taxon>
        <taxon>Candidatus Iainarchaeaceae</taxon>
        <taxon>Candidatus Iainarchaeum</taxon>
    </lineage>
</organism>
<evidence type="ECO:0000313" key="3">
    <source>
        <dbReference type="Proteomes" id="UP000675968"/>
    </source>
</evidence>